<dbReference type="OrthoDB" id="1041855at2"/>
<dbReference type="InterPro" id="IPR001387">
    <property type="entry name" value="Cro/C1-type_HTH"/>
</dbReference>
<dbReference type="EMBL" id="SRLA01000004">
    <property type="protein sequence ID" value="TGE05551.1"/>
    <property type="molecule type" value="Genomic_DNA"/>
</dbReference>
<dbReference type="GO" id="GO:0003677">
    <property type="term" value="F:DNA binding"/>
    <property type="evidence" value="ECO:0007669"/>
    <property type="project" value="UniProtKB-KW"/>
</dbReference>
<name>A0A4Z0P2S3_9BACT</name>
<dbReference type="PANTHER" id="PTHR46797">
    <property type="entry name" value="HTH-TYPE TRANSCRIPTIONAL REGULATOR"/>
    <property type="match status" value="1"/>
</dbReference>
<keyword evidence="4" id="KW-1185">Reference proteome</keyword>
<dbReference type="GO" id="GO:0005829">
    <property type="term" value="C:cytosol"/>
    <property type="evidence" value="ECO:0007669"/>
    <property type="project" value="TreeGrafter"/>
</dbReference>
<evidence type="ECO:0000313" key="3">
    <source>
        <dbReference type="EMBL" id="TGE05551.1"/>
    </source>
</evidence>
<dbReference type="SUPFAM" id="SSF47413">
    <property type="entry name" value="lambda repressor-like DNA-binding domains"/>
    <property type="match status" value="1"/>
</dbReference>
<feature type="domain" description="HTH cro/C1-type" evidence="2">
    <location>
        <begin position="51"/>
        <end position="107"/>
    </location>
</feature>
<dbReference type="SMART" id="SM00530">
    <property type="entry name" value="HTH_XRE"/>
    <property type="match status" value="1"/>
</dbReference>
<sequence length="108" mass="12018">MNDSLKTKDEAIRPIRLKKFNDVKDKYVGASGTPERETYEAELSAEIAETIKSLRKANKLTQEELGEKLGVKKSQVSRLESSTANITIDTLQKVISALGARLELNIIK</sequence>
<dbReference type="InterPro" id="IPR050807">
    <property type="entry name" value="TransReg_Diox_bact_type"/>
</dbReference>
<accession>A0A4Z0P2S3</accession>
<dbReference type="PANTHER" id="PTHR46797:SF1">
    <property type="entry name" value="METHYLPHOSPHONATE SYNTHASE"/>
    <property type="match status" value="1"/>
</dbReference>
<comment type="caution">
    <text evidence="3">The sequence shown here is derived from an EMBL/GenBank/DDBJ whole genome shotgun (WGS) entry which is preliminary data.</text>
</comment>
<gene>
    <name evidence="3" type="ORF">EU556_19825</name>
</gene>
<dbReference type="PROSITE" id="PS50943">
    <property type="entry name" value="HTH_CROC1"/>
    <property type="match status" value="1"/>
</dbReference>
<dbReference type="GO" id="GO:0003700">
    <property type="term" value="F:DNA-binding transcription factor activity"/>
    <property type="evidence" value="ECO:0007669"/>
    <property type="project" value="TreeGrafter"/>
</dbReference>
<dbReference type="InterPro" id="IPR010982">
    <property type="entry name" value="Lambda_DNA-bd_dom_sf"/>
</dbReference>
<dbReference type="Gene3D" id="1.10.260.40">
    <property type="entry name" value="lambda repressor-like DNA-binding domains"/>
    <property type="match status" value="1"/>
</dbReference>
<evidence type="ECO:0000259" key="2">
    <source>
        <dbReference type="PROSITE" id="PS50943"/>
    </source>
</evidence>
<dbReference type="RefSeq" id="WP_135435864.1">
    <property type="nucleotide sequence ID" value="NZ_SRLA01000004.1"/>
</dbReference>
<protein>
    <submittedName>
        <fullName evidence="3">XRE family transcriptional regulator</fullName>
    </submittedName>
</protein>
<evidence type="ECO:0000256" key="1">
    <source>
        <dbReference type="ARBA" id="ARBA00023125"/>
    </source>
</evidence>
<dbReference type="AlphaFoldDB" id="A0A4Z0P2S3"/>
<reference evidence="3 4" key="1">
    <citation type="submission" date="2019-04" db="EMBL/GenBank/DDBJ databases">
        <authorList>
            <person name="Feng G."/>
            <person name="Zhang J."/>
            <person name="Zhu H."/>
        </authorList>
    </citation>
    <scope>NUCLEOTIDE SEQUENCE [LARGE SCALE GENOMIC DNA]</scope>
    <source>
        <strain evidence="3 4">92R-1</strain>
    </source>
</reference>
<proteinExistence type="predicted"/>
<dbReference type="Proteomes" id="UP000298337">
    <property type="component" value="Unassembled WGS sequence"/>
</dbReference>
<organism evidence="3 4">
    <name type="scientific">Hymenobacter fodinae</name>
    <dbReference type="NCBI Taxonomy" id="2510796"/>
    <lineage>
        <taxon>Bacteria</taxon>
        <taxon>Pseudomonadati</taxon>
        <taxon>Bacteroidota</taxon>
        <taxon>Cytophagia</taxon>
        <taxon>Cytophagales</taxon>
        <taxon>Hymenobacteraceae</taxon>
        <taxon>Hymenobacter</taxon>
    </lineage>
</organism>
<keyword evidence="1" id="KW-0238">DNA-binding</keyword>
<dbReference type="CDD" id="cd00093">
    <property type="entry name" value="HTH_XRE"/>
    <property type="match status" value="1"/>
</dbReference>
<dbReference type="Pfam" id="PF01381">
    <property type="entry name" value="HTH_3"/>
    <property type="match status" value="1"/>
</dbReference>
<evidence type="ECO:0000313" key="4">
    <source>
        <dbReference type="Proteomes" id="UP000298337"/>
    </source>
</evidence>